<name>A0AAD7AHD6_9AGAR</name>
<dbReference type="PROSITE" id="PS00463">
    <property type="entry name" value="ZN2_CY6_FUNGAL_1"/>
    <property type="match status" value="1"/>
</dbReference>
<feature type="region of interest" description="Disordered" evidence="1">
    <location>
        <begin position="226"/>
        <end position="267"/>
    </location>
</feature>
<evidence type="ECO:0000256" key="1">
    <source>
        <dbReference type="SAM" id="MobiDB-lite"/>
    </source>
</evidence>
<dbReference type="EMBL" id="JARIHO010000006">
    <property type="protein sequence ID" value="KAJ7359089.1"/>
    <property type="molecule type" value="Genomic_DNA"/>
</dbReference>
<reference evidence="3" key="1">
    <citation type="submission" date="2023-03" db="EMBL/GenBank/DDBJ databases">
        <title>Massive genome expansion in bonnet fungi (Mycena s.s.) driven by repeated elements and novel gene families across ecological guilds.</title>
        <authorList>
            <consortium name="Lawrence Berkeley National Laboratory"/>
            <person name="Harder C.B."/>
            <person name="Miyauchi S."/>
            <person name="Viragh M."/>
            <person name="Kuo A."/>
            <person name="Thoen E."/>
            <person name="Andreopoulos B."/>
            <person name="Lu D."/>
            <person name="Skrede I."/>
            <person name="Drula E."/>
            <person name="Henrissat B."/>
            <person name="Morin E."/>
            <person name="Kohler A."/>
            <person name="Barry K."/>
            <person name="LaButti K."/>
            <person name="Morin E."/>
            <person name="Salamov A."/>
            <person name="Lipzen A."/>
            <person name="Mereny Z."/>
            <person name="Hegedus B."/>
            <person name="Baldrian P."/>
            <person name="Stursova M."/>
            <person name="Weitz H."/>
            <person name="Taylor A."/>
            <person name="Grigoriev I.V."/>
            <person name="Nagy L.G."/>
            <person name="Martin F."/>
            <person name="Kauserud H."/>
        </authorList>
    </citation>
    <scope>NUCLEOTIDE SEQUENCE</scope>
    <source>
        <strain evidence="3">CBHHK002</strain>
    </source>
</reference>
<feature type="domain" description="Zn(2)-C6 fungal-type" evidence="2">
    <location>
        <begin position="193"/>
        <end position="225"/>
    </location>
</feature>
<dbReference type="Pfam" id="PF00172">
    <property type="entry name" value="Zn_clus"/>
    <property type="match status" value="1"/>
</dbReference>
<evidence type="ECO:0000313" key="4">
    <source>
        <dbReference type="Proteomes" id="UP001218218"/>
    </source>
</evidence>
<dbReference type="SMART" id="SM00066">
    <property type="entry name" value="GAL4"/>
    <property type="match status" value="1"/>
</dbReference>
<dbReference type="SUPFAM" id="SSF57701">
    <property type="entry name" value="Zn2/Cys6 DNA-binding domain"/>
    <property type="match status" value="1"/>
</dbReference>
<dbReference type="Proteomes" id="UP001218218">
    <property type="component" value="Unassembled WGS sequence"/>
</dbReference>
<dbReference type="GO" id="GO:0008270">
    <property type="term" value="F:zinc ion binding"/>
    <property type="evidence" value="ECO:0007669"/>
    <property type="project" value="InterPro"/>
</dbReference>
<sequence length="299" mass="33219">MNSAADGPPMHRHDWAQEDPSVRRQTQNQPRAAGVDPSPRSHEYPKWQQNPSPWYRPGPTQSAPVPPVGGRLPQPQYWTPQAPLPYQYQPPRPEPLFVAVNPFEARRWRHGSPARPAQPQPESTVNAPLIPPSGLFQLPARDAAHPTVGSDLNVAGTDYHVSPPLGVRSAHVLEEGFEDEEIDENPLPRPPGACTRCKKLKMKCEFETEAVSCKRCLNGGHDCVVLGRQPRSRPRERYRPGEHPGDSHVPHPPTHPPRANSAAVEDATRYSPIYEASLADSLSIKDREYGSQRALVELP</sequence>
<organism evidence="3 4">
    <name type="scientific">Mycena albidolilacea</name>
    <dbReference type="NCBI Taxonomy" id="1033008"/>
    <lineage>
        <taxon>Eukaryota</taxon>
        <taxon>Fungi</taxon>
        <taxon>Dikarya</taxon>
        <taxon>Basidiomycota</taxon>
        <taxon>Agaricomycotina</taxon>
        <taxon>Agaricomycetes</taxon>
        <taxon>Agaricomycetidae</taxon>
        <taxon>Agaricales</taxon>
        <taxon>Marasmiineae</taxon>
        <taxon>Mycenaceae</taxon>
        <taxon>Mycena</taxon>
    </lineage>
</organism>
<feature type="compositionally biased region" description="Basic and acidic residues" evidence="1">
    <location>
        <begin position="233"/>
        <end position="249"/>
    </location>
</feature>
<accession>A0AAD7AHD6</accession>
<dbReference type="CDD" id="cd00067">
    <property type="entry name" value="GAL4"/>
    <property type="match status" value="1"/>
</dbReference>
<keyword evidence="4" id="KW-1185">Reference proteome</keyword>
<dbReference type="AlphaFoldDB" id="A0AAD7AHD6"/>
<proteinExistence type="predicted"/>
<dbReference type="Gene3D" id="4.10.240.10">
    <property type="entry name" value="Zn(2)-C6 fungal-type DNA-binding domain"/>
    <property type="match status" value="1"/>
</dbReference>
<gene>
    <name evidence="3" type="ORF">DFH08DRAFT_952268</name>
</gene>
<dbReference type="GO" id="GO:0000981">
    <property type="term" value="F:DNA-binding transcription factor activity, RNA polymerase II-specific"/>
    <property type="evidence" value="ECO:0007669"/>
    <property type="project" value="InterPro"/>
</dbReference>
<feature type="region of interest" description="Disordered" evidence="1">
    <location>
        <begin position="1"/>
        <end position="90"/>
    </location>
</feature>
<feature type="compositionally biased region" description="Basic and acidic residues" evidence="1">
    <location>
        <begin position="9"/>
        <end position="22"/>
    </location>
</feature>
<dbReference type="InterPro" id="IPR036864">
    <property type="entry name" value="Zn2-C6_fun-type_DNA-bd_sf"/>
</dbReference>
<dbReference type="InterPro" id="IPR001138">
    <property type="entry name" value="Zn2Cys6_DnaBD"/>
</dbReference>
<evidence type="ECO:0000259" key="2">
    <source>
        <dbReference type="PROSITE" id="PS50048"/>
    </source>
</evidence>
<evidence type="ECO:0000313" key="3">
    <source>
        <dbReference type="EMBL" id="KAJ7359089.1"/>
    </source>
</evidence>
<comment type="caution">
    <text evidence="3">The sequence shown here is derived from an EMBL/GenBank/DDBJ whole genome shotgun (WGS) entry which is preliminary data.</text>
</comment>
<feature type="region of interest" description="Disordered" evidence="1">
    <location>
        <begin position="109"/>
        <end position="134"/>
    </location>
</feature>
<dbReference type="PROSITE" id="PS50048">
    <property type="entry name" value="ZN2_CY6_FUNGAL_2"/>
    <property type="match status" value="1"/>
</dbReference>
<protein>
    <recommendedName>
        <fullName evidence="2">Zn(2)-C6 fungal-type domain-containing protein</fullName>
    </recommendedName>
</protein>